<comment type="caution">
    <text evidence="1">The sequence shown here is derived from an EMBL/GenBank/DDBJ whole genome shotgun (WGS) entry which is preliminary data.</text>
</comment>
<protein>
    <submittedName>
        <fullName evidence="1">Uncharacterized protein</fullName>
    </submittedName>
</protein>
<dbReference type="EMBL" id="JAKKPZ010000024">
    <property type="protein sequence ID" value="KAI1710790.1"/>
    <property type="molecule type" value="Genomic_DNA"/>
</dbReference>
<dbReference type="Proteomes" id="UP001201812">
    <property type="component" value="Unassembled WGS sequence"/>
</dbReference>
<organism evidence="1 2">
    <name type="scientific">Ditylenchus destructor</name>
    <dbReference type="NCBI Taxonomy" id="166010"/>
    <lineage>
        <taxon>Eukaryota</taxon>
        <taxon>Metazoa</taxon>
        <taxon>Ecdysozoa</taxon>
        <taxon>Nematoda</taxon>
        <taxon>Chromadorea</taxon>
        <taxon>Rhabditida</taxon>
        <taxon>Tylenchina</taxon>
        <taxon>Tylenchomorpha</taxon>
        <taxon>Sphaerularioidea</taxon>
        <taxon>Anguinidae</taxon>
        <taxon>Anguininae</taxon>
        <taxon>Ditylenchus</taxon>
    </lineage>
</organism>
<evidence type="ECO:0000313" key="1">
    <source>
        <dbReference type="EMBL" id="KAI1710790.1"/>
    </source>
</evidence>
<keyword evidence="2" id="KW-1185">Reference proteome</keyword>
<proteinExistence type="predicted"/>
<sequence>MNETIRDTFAFLNRSKILTIFLSTTNKFLYKLCFKKFMSSPALVLPMLSYQNNQWTWRADELGVSSDPGNSFEYVVRLSDLQFIRFERCSFSFTVGVSTPPTKTLRQISNLWDNGYVYLATDEFAVTEQLASLISTCRTLNLSGRNVMANLGRVLTGKCEDVIISDYEATVDDLPIEAIVDFLFSHKNNCAFTLQLSIDFSFNYDSLFETVKKRFMASTTACRFKLEVSARTSNRWQHGALKALNEEIEQCLYLKESYRLLQLYTP</sequence>
<dbReference type="AlphaFoldDB" id="A0AAD4N2M7"/>
<gene>
    <name evidence="1" type="ORF">DdX_10489</name>
</gene>
<name>A0AAD4N2M7_9BILA</name>
<evidence type="ECO:0000313" key="2">
    <source>
        <dbReference type="Proteomes" id="UP001201812"/>
    </source>
</evidence>
<reference evidence="1" key="1">
    <citation type="submission" date="2022-01" db="EMBL/GenBank/DDBJ databases">
        <title>Genome Sequence Resource for Two Populations of Ditylenchus destructor, the Migratory Endoparasitic Phytonematode.</title>
        <authorList>
            <person name="Zhang H."/>
            <person name="Lin R."/>
            <person name="Xie B."/>
        </authorList>
    </citation>
    <scope>NUCLEOTIDE SEQUENCE</scope>
    <source>
        <strain evidence="1">BazhouSP</strain>
    </source>
</reference>
<accession>A0AAD4N2M7</accession>